<dbReference type="InterPro" id="IPR050789">
    <property type="entry name" value="Diverse_Enzym_Activities"/>
</dbReference>
<feature type="domain" description="Beta-lactamase-related" evidence="1">
    <location>
        <begin position="39"/>
        <end position="398"/>
    </location>
</feature>
<dbReference type="InterPro" id="IPR001466">
    <property type="entry name" value="Beta-lactam-related"/>
</dbReference>
<comment type="caution">
    <text evidence="2">The sequence shown here is derived from an EMBL/GenBank/DDBJ whole genome shotgun (WGS) entry which is preliminary data.</text>
</comment>
<evidence type="ECO:0000313" key="2">
    <source>
        <dbReference type="EMBL" id="RST31136.1"/>
    </source>
</evidence>
<gene>
    <name evidence="2" type="ORF">HMF7854_10015</name>
</gene>
<dbReference type="PANTHER" id="PTHR43283:SF3">
    <property type="entry name" value="BETA-LACTAMASE FAMILY PROTEIN (AFU_ORTHOLOGUE AFUA_5G07500)"/>
    <property type="match status" value="1"/>
</dbReference>
<dbReference type="Proteomes" id="UP000274661">
    <property type="component" value="Unassembled WGS sequence"/>
</dbReference>
<accession>A0A429VB12</accession>
<keyword evidence="2" id="KW-0378">Hydrolase</keyword>
<proteinExistence type="predicted"/>
<name>A0A429VB12_9SPHN</name>
<dbReference type="Pfam" id="PF00144">
    <property type="entry name" value="Beta-lactamase"/>
    <property type="match status" value="1"/>
</dbReference>
<reference evidence="2 3" key="1">
    <citation type="submission" date="2018-12" db="EMBL/GenBank/DDBJ databases">
        <title>Sphingomonas sp. HMF7854 Genome sequencing and assembly.</title>
        <authorList>
            <person name="Cha I."/>
            <person name="Kang H."/>
            <person name="Kim H."/>
            <person name="Kang J."/>
            <person name="Joh K."/>
        </authorList>
    </citation>
    <scope>NUCLEOTIDE SEQUENCE [LARGE SCALE GENOMIC DNA]</scope>
    <source>
        <strain evidence="2 3">HMF7854</strain>
    </source>
</reference>
<dbReference type="EMBL" id="RWJF01000001">
    <property type="protein sequence ID" value="RST31136.1"/>
    <property type="molecule type" value="Genomic_DNA"/>
</dbReference>
<protein>
    <submittedName>
        <fullName evidence="2">Class A beta-lactamase-related serine hydrolase</fullName>
    </submittedName>
</protein>
<dbReference type="GO" id="GO:0016787">
    <property type="term" value="F:hydrolase activity"/>
    <property type="evidence" value="ECO:0007669"/>
    <property type="project" value="UniProtKB-KW"/>
</dbReference>
<evidence type="ECO:0000313" key="3">
    <source>
        <dbReference type="Proteomes" id="UP000274661"/>
    </source>
</evidence>
<dbReference type="RefSeq" id="WP_126718969.1">
    <property type="nucleotide sequence ID" value="NZ_RWJF01000001.1"/>
</dbReference>
<dbReference type="InterPro" id="IPR012338">
    <property type="entry name" value="Beta-lactam/transpept-like"/>
</dbReference>
<dbReference type="PANTHER" id="PTHR43283">
    <property type="entry name" value="BETA-LACTAMASE-RELATED"/>
    <property type="match status" value="1"/>
</dbReference>
<dbReference type="OrthoDB" id="9808046at2"/>
<sequence length="416" mass="44902">MKCTATATPAQAKQLGFHPERLDRIGAFLARRYVEPGLLPMAQLLVAREGQPVYHASLGQARADGSPLGEDAIFRIASMTKPITSIAFMQMIEEGLVTLDTPVAKVVPELAALGVYTGGGGSFPFFPTRPCAPMRMVDLLTHMSGLTYGFQNRTSVDAAYRTLLNDGDRAWGDYDRYLAALAKIPLEFEPGTAWNYSISTDLLGIIVARLSGKSLGETFQERVFAPLGMTDTFFTVPEEKLGLLCDLWTFQPGTKPKLVGRAEDGTAVRPAAFEGGGGGLFSTTSDYDRFCRMLVGGGALDGVRIVSPKTLALMTSNHLPGGADLTQMSRSLFSEAHNAGTGFGLGFGITLDPVRTLIPGSSGEYFWGGIYSTAFFVDPVERIHMVFMTQLSPSSAYPIRRELKTLIYAALTDSYA</sequence>
<organism evidence="2 3">
    <name type="scientific">Sphingomonas ginkgonis</name>
    <dbReference type="NCBI Taxonomy" id="2315330"/>
    <lineage>
        <taxon>Bacteria</taxon>
        <taxon>Pseudomonadati</taxon>
        <taxon>Pseudomonadota</taxon>
        <taxon>Alphaproteobacteria</taxon>
        <taxon>Sphingomonadales</taxon>
        <taxon>Sphingomonadaceae</taxon>
        <taxon>Sphingomonas</taxon>
    </lineage>
</organism>
<dbReference type="AlphaFoldDB" id="A0A429VB12"/>
<keyword evidence="3" id="KW-1185">Reference proteome</keyword>
<evidence type="ECO:0000259" key="1">
    <source>
        <dbReference type="Pfam" id="PF00144"/>
    </source>
</evidence>
<dbReference type="Gene3D" id="3.40.710.10">
    <property type="entry name" value="DD-peptidase/beta-lactamase superfamily"/>
    <property type="match status" value="1"/>
</dbReference>
<dbReference type="SUPFAM" id="SSF56601">
    <property type="entry name" value="beta-lactamase/transpeptidase-like"/>
    <property type="match status" value="1"/>
</dbReference>